<feature type="transmembrane region" description="Helical" evidence="12">
    <location>
        <begin position="702"/>
        <end position="720"/>
    </location>
</feature>
<evidence type="ECO:0000256" key="12">
    <source>
        <dbReference type="RuleBase" id="RU367106"/>
    </source>
</evidence>
<evidence type="ECO:0000256" key="4">
    <source>
        <dbReference type="ARBA" id="ARBA00020830"/>
    </source>
</evidence>
<dbReference type="EMBL" id="JAANQT010000194">
    <property type="protein sequence ID" value="KAG1313430.1"/>
    <property type="molecule type" value="Genomic_DNA"/>
</dbReference>
<evidence type="ECO:0000256" key="6">
    <source>
        <dbReference type="ARBA" id="ARBA00022679"/>
    </source>
</evidence>
<reference evidence="14" key="1">
    <citation type="journal article" date="2020" name="Microb. Genom.">
        <title>Genetic diversity of clinical and environmental Mucorales isolates obtained from an investigation of mucormycosis cases among solid organ transplant recipients.</title>
        <authorList>
            <person name="Nguyen M.H."/>
            <person name="Kaul D."/>
            <person name="Muto C."/>
            <person name="Cheng S.J."/>
            <person name="Richter R.A."/>
            <person name="Bruno V.M."/>
            <person name="Liu G."/>
            <person name="Beyhan S."/>
            <person name="Sundermann A.J."/>
            <person name="Mounaud S."/>
            <person name="Pasculle A.W."/>
            <person name="Nierman W.C."/>
            <person name="Driscoll E."/>
            <person name="Cumbie R."/>
            <person name="Clancy C.J."/>
            <person name="Dupont C.L."/>
        </authorList>
    </citation>
    <scope>NUCLEOTIDE SEQUENCE</scope>
    <source>
        <strain evidence="14">GL11</strain>
    </source>
</reference>
<evidence type="ECO:0000313" key="14">
    <source>
        <dbReference type="EMBL" id="KAG1313430.1"/>
    </source>
</evidence>
<evidence type="ECO:0000256" key="2">
    <source>
        <dbReference type="ARBA" id="ARBA00004687"/>
    </source>
</evidence>
<proteinExistence type="inferred from homology"/>
<evidence type="ECO:0000256" key="1">
    <source>
        <dbReference type="ARBA" id="ARBA00004477"/>
    </source>
</evidence>
<feature type="domain" description="GPI ethanolamine phosphate transferase 2 C-terminal" evidence="13">
    <location>
        <begin position="434"/>
        <end position="499"/>
    </location>
</feature>
<comment type="function">
    <text evidence="12">Ethanolamine phosphate transferase involved in glycosylphosphatidylinositol-anchor biosynthesis. Transfers ethanolamine phosphate to the GPI second mannose.</text>
</comment>
<dbReference type="InterPro" id="IPR039527">
    <property type="entry name" value="PIGG/GPI7"/>
</dbReference>
<feature type="transmembrane region" description="Helical" evidence="12">
    <location>
        <begin position="551"/>
        <end position="570"/>
    </location>
</feature>
<keyword evidence="9 12" id="KW-1133">Transmembrane helix</keyword>
<dbReference type="GO" id="GO:0006506">
    <property type="term" value="P:GPI anchor biosynthetic process"/>
    <property type="evidence" value="ECO:0007669"/>
    <property type="project" value="UniProtKB-KW"/>
</dbReference>
<accession>A0A9P6XGH9</accession>
<keyword evidence="15" id="KW-1185">Reference proteome</keyword>
<evidence type="ECO:0000256" key="3">
    <source>
        <dbReference type="ARBA" id="ARBA00005315"/>
    </source>
</evidence>
<dbReference type="Pfam" id="PF01663">
    <property type="entry name" value="Phosphodiest"/>
    <property type="match status" value="1"/>
</dbReference>
<evidence type="ECO:0000259" key="13">
    <source>
        <dbReference type="Pfam" id="PF19316"/>
    </source>
</evidence>
<keyword evidence="5 12" id="KW-0337">GPI-anchor biosynthesis</keyword>
<dbReference type="AlphaFoldDB" id="A0A9P6XGH9"/>
<feature type="transmembrane region" description="Helical" evidence="12">
    <location>
        <begin position="826"/>
        <end position="847"/>
    </location>
</feature>
<comment type="subcellular location">
    <subcellularLocation>
        <location evidence="1 12">Endoplasmic reticulum membrane</location>
        <topology evidence="1 12">Multi-pass membrane protein</topology>
    </subcellularLocation>
</comment>
<keyword evidence="11" id="KW-0325">Glycoprotein</keyword>
<keyword evidence="6 12" id="KW-0808">Transferase</keyword>
<dbReference type="SUPFAM" id="SSF53649">
    <property type="entry name" value="Alkaline phosphatase-like"/>
    <property type="match status" value="1"/>
</dbReference>
<sequence>MSRLFSKGFFPYKVHLSGFAAKEDVPSSFLTDDLHRNYWQEPKFDRLVFVVIDALRNDFVLGEQSGFSFVKSQIEDGTAIPFTAKATAPTVTMPRIKALTTGTIPSFLDAILNIAESDTSSSLDFYDNWVYQLKMLGNKTVHFYGDDTWIRLFPELFDKADGTTSFYVSDTVQVDLNVTRHIQSDILNNDWDITILHYLGLDHVGHLGGPESPLMLPKQKEMDEAIESIYEIISTQDAESLANDPKAKGTLIVICGDHGMNEKGNHGGSSIGETSTALVFLSPRLKSRPVLEKSKHAIHEQRPTVMGYPIVNQIDIVPTLASLLSFPIPKNNLGKVIIDLLKTEDEATVLRALYLNAFQLGRLVGKMSPAINKYVIDPLSYVDDDSDACGKMYAQAVMLHKQYLTTKTYGYADESLKAYNKFIDTVQSHLANTASDYMLKYMITGVCLITLSAALFCLWTIRLNSKEQPHWNINKYFSMFIVITYAISMFASSFVEEEHATCREASIMMSHWHLMALSLGTAAAVAINNVAKLGKRQAVDVYGTASMIQMIAKAAYSFIITFCCLLVLAYKIRSASSVVEGDADVKNTVPKIYNTLLSMELIKTLNQVQLGKLIYNYSGASLFVLYALHYVIKRSKLMSFEDERPSDNENSKLLQALLYSITPFLTLLSGTHNAALFLVFLLQYHLFKSWKDYLQDKSPLPSWLLGVIMLCYCHASFFMTGHSNSIASVDLSNAYVGVEGYNVIVIGVLTFISNWSASLWWAVAGWSLITDSHEPIVEIPNKWLSFIITQSSFFSIALSSLSISVTVLREHLFIWTVFSPKYLYQVAWNCLFHCVFQVFLGTFIILFSCNSSTNQERDEIEMINLNTEE</sequence>
<dbReference type="InterPro" id="IPR045687">
    <property type="entry name" value="PIGG/GPI7_C"/>
</dbReference>
<dbReference type="Pfam" id="PF19316">
    <property type="entry name" value="PIGO_PIGG"/>
    <property type="match status" value="2"/>
</dbReference>
<keyword evidence="7 12" id="KW-0812">Transmembrane</keyword>
<dbReference type="GO" id="GO:0051267">
    <property type="term" value="F:CP2 mannose-ethanolamine phosphotransferase activity"/>
    <property type="evidence" value="ECO:0007669"/>
    <property type="project" value="TreeGrafter"/>
</dbReference>
<keyword evidence="8 12" id="KW-0256">Endoplasmic reticulum</keyword>
<feature type="domain" description="GPI ethanolamine phosphate transferase 2 C-terminal" evidence="13">
    <location>
        <begin position="600"/>
        <end position="845"/>
    </location>
</feature>
<feature type="transmembrane region" description="Helical" evidence="12">
    <location>
        <begin position="614"/>
        <end position="632"/>
    </location>
</feature>
<comment type="similarity">
    <text evidence="3 12">Belongs to the PIGG/PIGN/PIGO family. PIGG subfamily.</text>
</comment>
<evidence type="ECO:0000256" key="10">
    <source>
        <dbReference type="ARBA" id="ARBA00023136"/>
    </source>
</evidence>
<feature type="transmembrane region" description="Helical" evidence="12">
    <location>
        <begin position="741"/>
        <end position="763"/>
    </location>
</feature>
<organism evidence="14 15">
    <name type="scientific">Rhizopus oryzae</name>
    <name type="common">Mucormycosis agent</name>
    <name type="synonym">Rhizopus arrhizus var. delemar</name>
    <dbReference type="NCBI Taxonomy" id="64495"/>
    <lineage>
        <taxon>Eukaryota</taxon>
        <taxon>Fungi</taxon>
        <taxon>Fungi incertae sedis</taxon>
        <taxon>Mucoromycota</taxon>
        <taxon>Mucoromycotina</taxon>
        <taxon>Mucoromycetes</taxon>
        <taxon>Mucorales</taxon>
        <taxon>Mucorineae</taxon>
        <taxon>Rhizopodaceae</taxon>
        <taxon>Rhizopus</taxon>
    </lineage>
</organism>
<name>A0A9P6XGH9_RHIOR</name>
<evidence type="ECO:0000256" key="8">
    <source>
        <dbReference type="ARBA" id="ARBA00022824"/>
    </source>
</evidence>
<dbReference type="GO" id="GO:0005789">
    <property type="term" value="C:endoplasmic reticulum membrane"/>
    <property type="evidence" value="ECO:0007669"/>
    <property type="project" value="UniProtKB-SubCell"/>
</dbReference>
<comment type="pathway">
    <text evidence="2 12">Glycolipid biosynthesis; glycosylphosphatidylinositol-anchor biosynthesis.</text>
</comment>
<evidence type="ECO:0000256" key="9">
    <source>
        <dbReference type="ARBA" id="ARBA00022989"/>
    </source>
</evidence>
<evidence type="ECO:0000256" key="11">
    <source>
        <dbReference type="ARBA" id="ARBA00023180"/>
    </source>
</evidence>
<dbReference type="CDD" id="cd16024">
    <property type="entry name" value="GPI_EPT_2"/>
    <property type="match status" value="1"/>
</dbReference>
<feature type="transmembrane region" description="Helical" evidence="12">
    <location>
        <begin position="512"/>
        <end position="531"/>
    </location>
</feature>
<dbReference type="PANTHER" id="PTHR23072">
    <property type="entry name" value="PHOSPHATIDYLINOSITOL GLYCAN-RELATED"/>
    <property type="match status" value="1"/>
</dbReference>
<dbReference type="PANTHER" id="PTHR23072:SF0">
    <property type="entry name" value="GPI ETHANOLAMINE PHOSPHATE TRANSFERASE 2"/>
    <property type="match status" value="1"/>
</dbReference>
<feature type="transmembrane region" description="Helical" evidence="12">
    <location>
        <begin position="441"/>
        <end position="461"/>
    </location>
</feature>
<dbReference type="Gene3D" id="3.40.720.10">
    <property type="entry name" value="Alkaline Phosphatase, subunit A"/>
    <property type="match status" value="1"/>
</dbReference>
<feature type="transmembrane region" description="Helical" evidence="12">
    <location>
        <begin position="783"/>
        <end position="805"/>
    </location>
</feature>
<keyword evidence="10 12" id="KW-0472">Membrane</keyword>
<dbReference type="InterPro" id="IPR017850">
    <property type="entry name" value="Alkaline_phosphatase_core_sf"/>
</dbReference>
<evidence type="ECO:0000256" key="5">
    <source>
        <dbReference type="ARBA" id="ARBA00022502"/>
    </source>
</evidence>
<dbReference type="InterPro" id="IPR037674">
    <property type="entry name" value="PIG-G_N"/>
</dbReference>
<feature type="transmembrane region" description="Helical" evidence="12">
    <location>
        <begin position="653"/>
        <end position="682"/>
    </location>
</feature>
<protein>
    <recommendedName>
        <fullName evidence="4 12">GPI ethanolamine phosphate transferase 2</fullName>
    </recommendedName>
</protein>
<feature type="transmembrane region" description="Helical" evidence="12">
    <location>
        <begin position="473"/>
        <end position="492"/>
    </location>
</feature>
<gene>
    <name evidence="14" type="ORF">G6F64_002261</name>
</gene>
<evidence type="ECO:0000313" key="15">
    <source>
        <dbReference type="Proteomes" id="UP000716291"/>
    </source>
</evidence>
<evidence type="ECO:0000256" key="7">
    <source>
        <dbReference type="ARBA" id="ARBA00022692"/>
    </source>
</evidence>
<dbReference type="InterPro" id="IPR002591">
    <property type="entry name" value="Phosphodiest/P_Trfase"/>
</dbReference>
<comment type="caution">
    <text evidence="14">The sequence shown here is derived from an EMBL/GenBank/DDBJ whole genome shotgun (WGS) entry which is preliminary data.</text>
</comment>
<dbReference type="Proteomes" id="UP000716291">
    <property type="component" value="Unassembled WGS sequence"/>
</dbReference>